<feature type="compositionally biased region" description="Polar residues" evidence="1">
    <location>
        <begin position="27"/>
        <end position="36"/>
    </location>
</feature>
<accession>A0A7S4KBM1</accession>
<dbReference type="EMBL" id="HBKQ01061633">
    <property type="protein sequence ID" value="CAE2289019.1"/>
    <property type="molecule type" value="Transcribed_RNA"/>
</dbReference>
<evidence type="ECO:0000313" key="2">
    <source>
        <dbReference type="EMBL" id="CAE2289019.1"/>
    </source>
</evidence>
<protein>
    <submittedName>
        <fullName evidence="2">Uncharacterized protein</fullName>
    </submittedName>
</protein>
<gene>
    <name evidence="2" type="ORF">OAUR00152_LOCUS42051</name>
</gene>
<proteinExistence type="predicted"/>
<dbReference type="AlphaFoldDB" id="A0A7S4KBM1"/>
<feature type="region of interest" description="Disordered" evidence="1">
    <location>
        <begin position="74"/>
        <end position="103"/>
    </location>
</feature>
<sequence length="164" mass="18102">MTAHALDLCGSSVMKRRTKKQRLSIAEEQQPSSQSRSTHREREPSPALSRPTPPLCDLGNVYVQILESCRPFYYGTRPEEGNSDTESSVSSSDSRASATEAWPILHPRLDDALEIQKKRKAPPALTSENEDGQALEAMYARTAASPLAALSFLDQAILLYKQAQ</sequence>
<feature type="compositionally biased region" description="Low complexity" evidence="1">
    <location>
        <begin position="84"/>
        <end position="100"/>
    </location>
</feature>
<feature type="region of interest" description="Disordered" evidence="1">
    <location>
        <begin position="1"/>
        <end position="56"/>
    </location>
</feature>
<organism evidence="2">
    <name type="scientific">Odontella aurita</name>
    <dbReference type="NCBI Taxonomy" id="265563"/>
    <lineage>
        <taxon>Eukaryota</taxon>
        <taxon>Sar</taxon>
        <taxon>Stramenopiles</taxon>
        <taxon>Ochrophyta</taxon>
        <taxon>Bacillariophyta</taxon>
        <taxon>Mediophyceae</taxon>
        <taxon>Biddulphiophycidae</taxon>
        <taxon>Eupodiscales</taxon>
        <taxon>Odontellaceae</taxon>
        <taxon>Odontella</taxon>
    </lineage>
</organism>
<evidence type="ECO:0000256" key="1">
    <source>
        <dbReference type="SAM" id="MobiDB-lite"/>
    </source>
</evidence>
<name>A0A7S4KBM1_9STRA</name>
<reference evidence="2" key="1">
    <citation type="submission" date="2021-01" db="EMBL/GenBank/DDBJ databases">
        <authorList>
            <person name="Corre E."/>
            <person name="Pelletier E."/>
            <person name="Niang G."/>
            <person name="Scheremetjew M."/>
            <person name="Finn R."/>
            <person name="Kale V."/>
            <person name="Holt S."/>
            <person name="Cochrane G."/>
            <person name="Meng A."/>
            <person name="Brown T."/>
            <person name="Cohen L."/>
        </authorList>
    </citation>
    <scope>NUCLEOTIDE SEQUENCE</scope>
    <source>
        <strain evidence="2">Isolate 1302-5</strain>
    </source>
</reference>